<dbReference type="RefSeq" id="XP_019011239.1">
    <property type="nucleotide sequence ID" value="XM_019156281.1"/>
</dbReference>
<accession>A0A1B9I398</accession>
<evidence type="ECO:0000256" key="4">
    <source>
        <dbReference type="SAM" id="Phobius"/>
    </source>
</evidence>
<protein>
    <recommendedName>
        <fullName evidence="6">EGF-like domain-containing protein</fullName>
    </recommendedName>
</protein>
<organism evidence="7">
    <name type="scientific">Kwoniella pini CBS 10737</name>
    <dbReference type="NCBI Taxonomy" id="1296096"/>
    <lineage>
        <taxon>Eukaryota</taxon>
        <taxon>Fungi</taxon>
        <taxon>Dikarya</taxon>
        <taxon>Basidiomycota</taxon>
        <taxon>Agaricomycotina</taxon>
        <taxon>Tremellomycetes</taxon>
        <taxon>Tremellales</taxon>
        <taxon>Cryptococcaceae</taxon>
        <taxon>Kwoniella</taxon>
    </lineage>
</organism>
<dbReference type="CDD" id="cd00055">
    <property type="entry name" value="EGF_Lam"/>
    <property type="match status" value="1"/>
</dbReference>
<keyword evidence="4" id="KW-0812">Transmembrane</keyword>
<dbReference type="InterPro" id="IPR000742">
    <property type="entry name" value="EGF"/>
</dbReference>
<evidence type="ECO:0000313" key="9">
    <source>
        <dbReference type="Proteomes" id="UP000094020"/>
    </source>
</evidence>
<keyword evidence="1 2" id="KW-0245">EGF-like domain</keyword>
<keyword evidence="2" id="KW-1015">Disulfide bond</keyword>
<feature type="domain" description="EGF-like" evidence="6">
    <location>
        <begin position="150"/>
        <end position="187"/>
    </location>
</feature>
<keyword evidence="5" id="KW-0732">Signal</keyword>
<dbReference type="SUPFAM" id="SSF57184">
    <property type="entry name" value="Growth factor receptor domain"/>
    <property type="match status" value="3"/>
</dbReference>
<evidence type="ECO:0000256" key="5">
    <source>
        <dbReference type="SAM" id="SignalP"/>
    </source>
</evidence>
<name>A0A1B9I398_9TREE</name>
<reference evidence="7" key="1">
    <citation type="submission" date="2013-07" db="EMBL/GenBank/DDBJ databases">
        <title>The Genome Sequence of Cryptococcus pinus CBS10737.</title>
        <authorList>
            <consortium name="The Broad Institute Genome Sequencing Platform"/>
            <person name="Cuomo C."/>
            <person name="Litvintseva A."/>
            <person name="Chen Y."/>
            <person name="Heitman J."/>
            <person name="Sun S."/>
            <person name="Springer D."/>
            <person name="Dromer F."/>
            <person name="Young S.K."/>
            <person name="Zeng Q."/>
            <person name="Gargeya S."/>
            <person name="Fitzgerald M."/>
            <person name="Abouelleil A."/>
            <person name="Alvarado L."/>
            <person name="Berlin A.M."/>
            <person name="Chapman S.B."/>
            <person name="Dewar J."/>
            <person name="Goldberg J."/>
            <person name="Griggs A."/>
            <person name="Gujja S."/>
            <person name="Hansen M."/>
            <person name="Howarth C."/>
            <person name="Imamovic A."/>
            <person name="Larimer J."/>
            <person name="McCowan C."/>
            <person name="Murphy C."/>
            <person name="Pearson M."/>
            <person name="Priest M."/>
            <person name="Roberts A."/>
            <person name="Saif S."/>
            <person name="Shea T."/>
            <person name="Sykes S."/>
            <person name="Wortman J."/>
            <person name="Nusbaum C."/>
            <person name="Birren B."/>
        </authorList>
    </citation>
    <scope>NUCLEOTIDE SEQUENCE [LARGE SCALE GENOMIC DNA]</scope>
    <source>
        <strain evidence="7">CBS 10737</strain>
    </source>
</reference>
<dbReference type="PROSITE" id="PS50026">
    <property type="entry name" value="EGF_3"/>
    <property type="match status" value="1"/>
</dbReference>
<dbReference type="EMBL" id="CP144523">
    <property type="protein sequence ID" value="WWC69932.1"/>
    <property type="molecule type" value="Genomic_DNA"/>
</dbReference>
<reference evidence="7" key="3">
    <citation type="submission" date="2016-07" db="EMBL/GenBank/DDBJ databases">
        <title>Evolution of pathogenesis and genome organization in the Tremellales.</title>
        <authorList>
            <person name="Cuomo C."/>
            <person name="Litvintseva A."/>
            <person name="Heitman J."/>
            <person name="Chen Y."/>
            <person name="Sun S."/>
            <person name="Springer D."/>
            <person name="Dromer F."/>
            <person name="Young S."/>
            <person name="Zeng Q."/>
            <person name="Chapman S."/>
            <person name="Gujja S."/>
            <person name="Saif S."/>
            <person name="Birren B."/>
        </authorList>
    </citation>
    <scope>NUCLEOTIDE SEQUENCE</scope>
    <source>
        <strain evidence="7">CBS 10737</strain>
    </source>
</reference>
<feature type="disulfide bond" evidence="2">
    <location>
        <begin position="177"/>
        <end position="186"/>
    </location>
</feature>
<dbReference type="CDD" id="cd00064">
    <property type="entry name" value="FU"/>
    <property type="match status" value="1"/>
</dbReference>
<dbReference type="InterPro" id="IPR006212">
    <property type="entry name" value="Furin_repeat"/>
</dbReference>
<evidence type="ECO:0000313" key="8">
    <source>
        <dbReference type="EMBL" id="WWC69932.1"/>
    </source>
</evidence>
<dbReference type="AlphaFoldDB" id="A0A1B9I398"/>
<feature type="transmembrane region" description="Helical" evidence="4">
    <location>
        <begin position="610"/>
        <end position="632"/>
    </location>
</feature>
<dbReference type="SMART" id="SM00261">
    <property type="entry name" value="FU"/>
    <property type="match status" value="6"/>
</dbReference>
<dbReference type="Gene3D" id="2.10.220.10">
    <property type="entry name" value="Hormone Receptor, Insulin-like Growth Factor Receptor 1, Chain A, domain 2"/>
    <property type="match status" value="5"/>
</dbReference>
<feature type="compositionally biased region" description="Polar residues" evidence="3">
    <location>
        <begin position="739"/>
        <end position="748"/>
    </location>
</feature>
<dbReference type="InterPro" id="IPR009030">
    <property type="entry name" value="Growth_fac_rcpt_cys_sf"/>
</dbReference>
<dbReference type="SMART" id="SM00181">
    <property type="entry name" value="EGF"/>
    <property type="match status" value="7"/>
</dbReference>
<dbReference type="PANTHER" id="PTHR15332:SF175">
    <property type="entry name" value="PROPROTEIN CONVERTASE SUBTILISIN_KEXIN TYPE 5-LIKE"/>
    <property type="match status" value="1"/>
</dbReference>
<feature type="signal peptide" evidence="5">
    <location>
        <begin position="1"/>
        <end position="20"/>
    </location>
</feature>
<proteinExistence type="predicted"/>
<keyword evidence="4" id="KW-0472">Membrane</keyword>
<dbReference type="Proteomes" id="UP000094020">
    <property type="component" value="Chromosome 5"/>
</dbReference>
<keyword evidence="4" id="KW-1133">Transmembrane helix</keyword>
<sequence length="874" mass="93284">MTMLFSSTIAFALSTTFSWADRVCSPEACLNGKASSQFLAQDGSTSKYLIPGTYSDTSLHPSSTLLNITTISNAITVSYPTTPIGYENGLYEGTQDLWDNGNWSMDAWKSLYLPSKWYGLLEDGKVIWGAIPDKGQLPNDMTGLKLSKAASAACDPPCSSHGVCIPSNATDGNQCQCATGWTGASCDQCATGFWGRTCSSGPKNCTIWDDGMSGTGACLGTATSSSTSCDCNHGTCTSSNQCGCSAGWSTNATMSSSLCNNCAEGFFATADGDCSACPLGCDTCSLHAGTNATATCTSCSSTLSLSVASPATCIASRGSCADGTYYDDTTSSCADCSPACSTCTGPSTSDCLSCASPRVNLQGSCVFYDAATGVCDSGLSKLQGVYVVNLEKSKCDACPSGCLHCNIPSFANTASFDTLKCSACQEGYLLEDGKCLKKCDDGRYLPEGSAAKNGTCQKCDSPCSTCVSTSTTCTSCSSPLFASGGSCISDCPTSTTPLNGTCIPCAADCSTCSSTTQCSTCPPSRPVLSNGKCIEYCPKDQYFDFIHGCQACDWRCSSCSANDAKSCASCADGYTLQKGECIASSCGEGGFASGLGVCLSEFIDKSRKNYFGFFALAILLLGGGVGGFYLYVRRERRKTRKATKEFGDVLDERNVQDNLRKLRLERVLGLERILTSDTAHDSGAKGYEEKKNKRFRELLLPSKKRRMDIEHEIEMKSTNFALDRTTYGYGAPPPPYVPSETSTLSPQNAKHRNSRFSSPSATLQKRDSLDSIPTPVLPSFISSPIQRSFDYSHRKVEAKQSNGIPTVHSMSTPISPEYTNISLMPPPRPGMSRMNTQEKENEVNRDRDATGEFEMERRLRDLWPNLRRKDEGWI</sequence>
<feature type="chain" id="PRO_5008628311" description="EGF-like domain-containing protein" evidence="5">
    <location>
        <begin position="21"/>
        <end position="874"/>
    </location>
</feature>
<dbReference type="GeneID" id="30172920"/>
<keyword evidence="9" id="KW-1185">Reference proteome</keyword>
<dbReference type="STRING" id="1296096.A0A1B9I398"/>
<dbReference type="PROSITE" id="PS00022">
    <property type="entry name" value="EGF_1"/>
    <property type="match status" value="1"/>
</dbReference>
<feature type="region of interest" description="Disordered" evidence="3">
    <location>
        <begin position="804"/>
        <end position="827"/>
    </location>
</feature>
<evidence type="ECO:0000256" key="1">
    <source>
        <dbReference type="ARBA" id="ARBA00022536"/>
    </source>
</evidence>
<dbReference type="PROSITE" id="PS01248">
    <property type="entry name" value="EGF_LAM_1"/>
    <property type="match status" value="1"/>
</dbReference>
<feature type="region of interest" description="Disordered" evidence="3">
    <location>
        <begin position="734"/>
        <end position="770"/>
    </location>
</feature>
<evidence type="ECO:0000256" key="2">
    <source>
        <dbReference type="PROSITE-ProRule" id="PRU00076"/>
    </source>
</evidence>
<dbReference type="PANTHER" id="PTHR15332">
    <property type="entry name" value="PROPROTEIN CONVERTASE SUBTILISIN_KEXIN TYPE 5-LIKE"/>
    <property type="match status" value="1"/>
</dbReference>
<dbReference type="OrthoDB" id="2563779at2759"/>
<dbReference type="EMBL" id="KI894011">
    <property type="protein sequence ID" value="OCF50020.1"/>
    <property type="molecule type" value="Genomic_DNA"/>
</dbReference>
<dbReference type="Pfam" id="PF23106">
    <property type="entry name" value="EGF_Teneurin"/>
    <property type="match status" value="1"/>
</dbReference>
<feature type="disulfide bond" evidence="2">
    <location>
        <begin position="154"/>
        <end position="164"/>
    </location>
</feature>
<evidence type="ECO:0000256" key="3">
    <source>
        <dbReference type="SAM" id="MobiDB-lite"/>
    </source>
</evidence>
<dbReference type="KEGG" id="kpin:30172920"/>
<reference evidence="8" key="4">
    <citation type="submission" date="2024-02" db="EMBL/GenBank/DDBJ databases">
        <title>Comparative genomics of Cryptococcus and Kwoniella reveals pathogenesis evolution and contrasting modes of karyotype evolution via chromosome fusion or intercentromeric recombination.</title>
        <authorList>
            <person name="Coelho M.A."/>
            <person name="David-Palma M."/>
            <person name="Shea T."/>
            <person name="Bowers K."/>
            <person name="McGinley-Smith S."/>
            <person name="Mohammad A.W."/>
            <person name="Gnirke A."/>
            <person name="Yurkov A.M."/>
            <person name="Nowrousian M."/>
            <person name="Sun S."/>
            <person name="Cuomo C.A."/>
            <person name="Heitman J."/>
        </authorList>
    </citation>
    <scope>NUCLEOTIDE SEQUENCE</scope>
    <source>
        <strain evidence="8">CBS 10737</strain>
    </source>
</reference>
<dbReference type="InterPro" id="IPR002049">
    <property type="entry name" value="LE_dom"/>
</dbReference>
<feature type="compositionally biased region" description="Polar residues" evidence="3">
    <location>
        <begin position="804"/>
        <end position="822"/>
    </location>
</feature>
<feature type="disulfide bond" evidence="2">
    <location>
        <begin position="158"/>
        <end position="175"/>
    </location>
</feature>
<dbReference type="Gene3D" id="2.10.25.10">
    <property type="entry name" value="Laminin"/>
    <property type="match status" value="1"/>
</dbReference>
<gene>
    <name evidence="7" type="ORF">I206_04551</name>
    <name evidence="8" type="ORF">I206_103876</name>
</gene>
<evidence type="ECO:0000313" key="7">
    <source>
        <dbReference type="EMBL" id="OCF50020.1"/>
    </source>
</evidence>
<reference evidence="8" key="2">
    <citation type="submission" date="2013-07" db="EMBL/GenBank/DDBJ databases">
        <authorList>
            <consortium name="The Broad Institute Genome Sequencing Platform"/>
            <person name="Cuomo C."/>
            <person name="Litvintseva A."/>
            <person name="Chen Y."/>
            <person name="Heitman J."/>
            <person name="Sun S."/>
            <person name="Springer D."/>
            <person name="Dromer F."/>
            <person name="Young S.K."/>
            <person name="Zeng Q."/>
            <person name="Gargeya S."/>
            <person name="Fitzgerald M."/>
            <person name="Abouelleil A."/>
            <person name="Alvarado L."/>
            <person name="Berlin A.M."/>
            <person name="Chapman S.B."/>
            <person name="Dewar J."/>
            <person name="Goldberg J."/>
            <person name="Griggs A."/>
            <person name="Gujja S."/>
            <person name="Hansen M."/>
            <person name="Howarth C."/>
            <person name="Imamovic A."/>
            <person name="Larimer J."/>
            <person name="McCowan C."/>
            <person name="Murphy C."/>
            <person name="Pearson M."/>
            <person name="Priest M."/>
            <person name="Roberts A."/>
            <person name="Saif S."/>
            <person name="Shea T."/>
            <person name="Sykes S."/>
            <person name="Wortman J."/>
            <person name="Nusbaum C."/>
            <person name="Birren B."/>
        </authorList>
    </citation>
    <scope>NUCLEOTIDE SEQUENCE</scope>
    <source>
        <strain evidence="8">CBS 10737</strain>
    </source>
</reference>
<evidence type="ECO:0000259" key="6">
    <source>
        <dbReference type="PROSITE" id="PS50026"/>
    </source>
</evidence>